<dbReference type="InterPro" id="IPR016888">
    <property type="entry name" value="UCP028498"/>
</dbReference>
<protein>
    <recommendedName>
        <fullName evidence="5">DUF2255 family protein</fullName>
    </recommendedName>
</protein>
<evidence type="ECO:0000313" key="4">
    <source>
        <dbReference type="Proteomes" id="UP000184069"/>
    </source>
</evidence>
<dbReference type="OrthoDB" id="980661at2"/>
<reference evidence="1 3" key="1">
    <citation type="submission" date="2016-07" db="EMBL/GenBank/DDBJ databases">
        <authorList>
            <person name="Jeong J.-J."/>
            <person name="Kim D.W."/>
            <person name="Sang M.K."/>
            <person name="Choi I.-G."/>
            <person name="Kim K.D."/>
        </authorList>
    </citation>
    <scope>NUCLEOTIDE SEQUENCE [LARGE SCALE GENOMIC DNA]</scope>
    <source>
        <strain evidence="1 3">C-26</strain>
    </source>
</reference>
<dbReference type="RefSeq" id="WP_066696221.1">
    <property type="nucleotide sequence ID" value="NZ_FRBM01000002.1"/>
</dbReference>
<evidence type="ECO:0000313" key="3">
    <source>
        <dbReference type="Proteomes" id="UP000093508"/>
    </source>
</evidence>
<dbReference type="Pfam" id="PF10012">
    <property type="entry name" value="DUF2255"/>
    <property type="match status" value="1"/>
</dbReference>
<proteinExistence type="predicted"/>
<dbReference type="AlphaFoldDB" id="A0A1M6YH85"/>
<evidence type="ECO:0000313" key="2">
    <source>
        <dbReference type="EMBL" id="SHL17627.1"/>
    </source>
</evidence>
<evidence type="ECO:0000313" key="1">
    <source>
        <dbReference type="EMBL" id="OCA78305.1"/>
    </source>
</evidence>
<gene>
    <name evidence="1" type="ORF">BBH99_08760</name>
    <name evidence="2" type="ORF">SAMN05444407_102519</name>
</gene>
<dbReference type="Proteomes" id="UP000093508">
    <property type="component" value="Unassembled WGS sequence"/>
</dbReference>
<organism evidence="2 4">
    <name type="scientific">Chryseobacterium contaminans</name>
    <dbReference type="NCBI Taxonomy" id="1423959"/>
    <lineage>
        <taxon>Bacteria</taxon>
        <taxon>Pseudomonadati</taxon>
        <taxon>Bacteroidota</taxon>
        <taxon>Flavobacteriia</taxon>
        <taxon>Flavobacteriales</taxon>
        <taxon>Weeksellaceae</taxon>
        <taxon>Chryseobacterium group</taxon>
        <taxon>Chryseobacterium</taxon>
    </lineage>
</organism>
<dbReference type="Proteomes" id="UP000184069">
    <property type="component" value="Unassembled WGS sequence"/>
</dbReference>
<keyword evidence="3" id="KW-1185">Reference proteome</keyword>
<dbReference type="EMBL" id="MAYF01000235">
    <property type="protein sequence ID" value="OCA78305.1"/>
    <property type="molecule type" value="Genomic_DNA"/>
</dbReference>
<name>A0A1M6YH85_9FLAO</name>
<evidence type="ECO:0008006" key="5">
    <source>
        <dbReference type="Google" id="ProtNLM"/>
    </source>
</evidence>
<dbReference type="STRING" id="1423959.SAMN05444407_102519"/>
<accession>A0A1M6YH85</accession>
<sequence length="127" mass="14656">MDKSKAVEYIRAHTLIGIKAGPERPGFLEIWMVVVQNRIFARSWGLAEKSWYTTFLKCPQGQIKCDNIIYNVQAVIPEDLNQLTDDINQAYLTKYNFGRNSKYATGIIENKHVERTMEFIIEGPELT</sequence>
<reference evidence="2 4" key="2">
    <citation type="submission" date="2016-11" db="EMBL/GenBank/DDBJ databases">
        <authorList>
            <person name="Jaros S."/>
            <person name="Januszkiewicz K."/>
            <person name="Wedrychowicz H."/>
        </authorList>
    </citation>
    <scope>NUCLEOTIDE SEQUENCE [LARGE SCALE GENOMIC DNA]</scope>
    <source>
        <strain evidence="2 4">DSM 27621</strain>
    </source>
</reference>
<dbReference type="EMBL" id="FRBM01000002">
    <property type="protein sequence ID" value="SHL17627.1"/>
    <property type="molecule type" value="Genomic_DNA"/>
</dbReference>